<dbReference type="PROSITE" id="PS51683">
    <property type="entry name" value="SAM_OMT_II"/>
    <property type="match status" value="1"/>
</dbReference>
<reference evidence="7" key="1">
    <citation type="submission" date="2020-03" db="EMBL/GenBank/DDBJ databases">
        <title>A high-quality chromosome-level genome assembly of a woody plant with both climbing and erect habits, Rhamnella rubrinervis.</title>
        <authorList>
            <person name="Lu Z."/>
            <person name="Yang Y."/>
            <person name="Zhu X."/>
            <person name="Sun Y."/>
        </authorList>
    </citation>
    <scope>NUCLEOTIDE SEQUENCE</scope>
    <source>
        <strain evidence="7">BYM</strain>
        <tissue evidence="7">Leaf</tissue>
    </source>
</reference>
<keyword evidence="8" id="KW-1185">Reference proteome</keyword>
<dbReference type="GO" id="GO:0008171">
    <property type="term" value="F:O-methyltransferase activity"/>
    <property type="evidence" value="ECO:0007669"/>
    <property type="project" value="InterPro"/>
</dbReference>
<evidence type="ECO:0000313" key="7">
    <source>
        <dbReference type="EMBL" id="KAF3444140.1"/>
    </source>
</evidence>
<dbReference type="PIRSF" id="PIRSF005739">
    <property type="entry name" value="O-mtase"/>
    <property type="match status" value="1"/>
</dbReference>
<dbReference type="GO" id="GO:0009717">
    <property type="term" value="P:isoflavonoid biosynthetic process"/>
    <property type="evidence" value="ECO:0007669"/>
    <property type="project" value="UniProtKB-ARBA"/>
</dbReference>
<dbReference type="Pfam" id="PF00891">
    <property type="entry name" value="Methyltransf_2"/>
    <property type="match status" value="1"/>
</dbReference>
<dbReference type="GO" id="GO:0046983">
    <property type="term" value="F:protein dimerization activity"/>
    <property type="evidence" value="ECO:0007669"/>
    <property type="project" value="InterPro"/>
</dbReference>
<feature type="domain" description="O-methyltransferase dimerisation" evidence="6">
    <location>
        <begin position="32"/>
        <end position="120"/>
    </location>
</feature>
<proteinExistence type="predicted"/>
<dbReference type="InterPro" id="IPR036388">
    <property type="entry name" value="WH-like_DNA-bd_sf"/>
</dbReference>
<dbReference type="SUPFAM" id="SSF46785">
    <property type="entry name" value="Winged helix' DNA-binding domain"/>
    <property type="match status" value="1"/>
</dbReference>
<evidence type="ECO:0000256" key="4">
    <source>
        <dbReference type="PIRSR" id="PIRSR005739-1"/>
    </source>
</evidence>
<dbReference type="Gene3D" id="3.40.50.150">
    <property type="entry name" value="Vaccinia Virus protein VP39"/>
    <property type="match status" value="1"/>
</dbReference>
<name>A0A8K0MFP3_9ROSA</name>
<evidence type="ECO:0000259" key="6">
    <source>
        <dbReference type="Pfam" id="PF08100"/>
    </source>
</evidence>
<evidence type="ECO:0000256" key="1">
    <source>
        <dbReference type="ARBA" id="ARBA00022603"/>
    </source>
</evidence>
<dbReference type="GO" id="GO:0032259">
    <property type="term" value="P:methylation"/>
    <property type="evidence" value="ECO:0007669"/>
    <property type="project" value="UniProtKB-KW"/>
</dbReference>
<protein>
    <submittedName>
        <fullName evidence="7">Uncharacterized protein</fullName>
    </submittedName>
</protein>
<dbReference type="InterPro" id="IPR029063">
    <property type="entry name" value="SAM-dependent_MTases_sf"/>
</dbReference>
<keyword evidence="2" id="KW-0808">Transferase</keyword>
<comment type="caution">
    <text evidence="7">The sequence shown here is derived from an EMBL/GenBank/DDBJ whole genome shotgun (WGS) entry which is preliminary data.</text>
</comment>
<accession>A0A8K0MFP3</accession>
<feature type="active site" description="Proton acceptor" evidence="4">
    <location>
        <position position="272"/>
    </location>
</feature>
<organism evidence="7 8">
    <name type="scientific">Rhamnella rubrinervis</name>
    <dbReference type="NCBI Taxonomy" id="2594499"/>
    <lineage>
        <taxon>Eukaryota</taxon>
        <taxon>Viridiplantae</taxon>
        <taxon>Streptophyta</taxon>
        <taxon>Embryophyta</taxon>
        <taxon>Tracheophyta</taxon>
        <taxon>Spermatophyta</taxon>
        <taxon>Magnoliopsida</taxon>
        <taxon>eudicotyledons</taxon>
        <taxon>Gunneridae</taxon>
        <taxon>Pentapetalae</taxon>
        <taxon>rosids</taxon>
        <taxon>fabids</taxon>
        <taxon>Rosales</taxon>
        <taxon>Rhamnaceae</taxon>
        <taxon>rhamnoid group</taxon>
        <taxon>Rhamneae</taxon>
        <taxon>Rhamnella</taxon>
    </lineage>
</organism>
<dbReference type="Gene3D" id="1.10.10.10">
    <property type="entry name" value="Winged helix-like DNA-binding domain superfamily/Winged helix DNA-binding domain"/>
    <property type="match status" value="1"/>
</dbReference>
<keyword evidence="3" id="KW-0949">S-adenosyl-L-methionine</keyword>
<gene>
    <name evidence="7" type="ORF">FNV43_RR13830</name>
</gene>
<dbReference type="FunFam" id="3.40.50.150:FF:000057">
    <property type="entry name" value="O-methyltransferase ZRP4"/>
    <property type="match status" value="1"/>
</dbReference>
<dbReference type="InterPro" id="IPR001077">
    <property type="entry name" value="COMT_C"/>
</dbReference>
<evidence type="ECO:0000313" key="8">
    <source>
        <dbReference type="Proteomes" id="UP000796880"/>
    </source>
</evidence>
<dbReference type="FunFam" id="1.10.10.10:FF:000213">
    <property type="entry name" value="Coniferyl alcohol 9-O-methyltransferase"/>
    <property type="match status" value="1"/>
</dbReference>
<dbReference type="Pfam" id="PF08100">
    <property type="entry name" value="Dimerisation"/>
    <property type="match status" value="1"/>
</dbReference>
<evidence type="ECO:0000256" key="3">
    <source>
        <dbReference type="ARBA" id="ARBA00022691"/>
    </source>
</evidence>
<dbReference type="OrthoDB" id="2410195at2759"/>
<dbReference type="InterPro" id="IPR016461">
    <property type="entry name" value="COMT-like"/>
</dbReference>
<dbReference type="InterPro" id="IPR012967">
    <property type="entry name" value="COMT_dimerisation"/>
</dbReference>
<keyword evidence="1" id="KW-0489">Methyltransferase</keyword>
<dbReference type="PANTHER" id="PTHR11746">
    <property type="entry name" value="O-METHYLTRANSFERASE"/>
    <property type="match status" value="1"/>
</dbReference>
<evidence type="ECO:0000256" key="2">
    <source>
        <dbReference type="ARBA" id="ARBA00022679"/>
    </source>
</evidence>
<dbReference type="EMBL" id="VOIH02000006">
    <property type="protein sequence ID" value="KAF3444140.1"/>
    <property type="molecule type" value="Genomic_DNA"/>
</dbReference>
<dbReference type="SUPFAM" id="SSF53335">
    <property type="entry name" value="S-adenosyl-L-methionine-dependent methyltransferases"/>
    <property type="match status" value="1"/>
</dbReference>
<sequence length="369" mass="41168">MDGLSSSTQINKALVDEEKATKLLRAQAHILNHVFNFIHSFSLKCATQLCIPDIIHSHGKPMTLSQLNSSLPIHHSKTPFVYRLMRILVHKGFFELQKLDESGEEEGFILTDASRLLLKDNPFSVTPILLNTLDPALTQPWQHLSTWFQNDDRTPFDTAHGMGFWEYAGHNTRLNNQFNDAMESDSRLVTSVVMEKCKGVFEGLESLVDVGGGTGNLAKAIANEFPHMECTVLDLPHVVGDLEGNKNLKYVVGDMFEAVPSADAVLLKSILHDWKDEDCVKILGRCKEAITSKGSKKGKVIIIDLVVQNHKGDEESTETLLLADMQMLNLVAGRERTEKELAKIFSDAGFRSYIVNPILGLRSLIEVYP</sequence>
<dbReference type="InterPro" id="IPR036390">
    <property type="entry name" value="WH_DNA-bd_sf"/>
</dbReference>
<dbReference type="GO" id="GO:0008757">
    <property type="term" value="F:S-adenosylmethionine-dependent methyltransferase activity"/>
    <property type="evidence" value="ECO:0007669"/>
    <property type="project" value="UniProtKB-ARBA"/>
</dbReference>
<dbReference type="CDD" id="cd02440">
    <property type="entry name" value="AdoMet_MTases"/>
    <property type="match status" value="1"/>
</dbReference>
<dbReference type="Proteomes" id="UP000796880">
    <property type="component" value="Unassembled WGS sequence"/>
</dbReference>
<feature type="domain" description="O-methyltransferase C-terminal" evidence="5">
    <location>
        <begin position="141"/>
        <end position="351"/>
    </location>
</feature>
<evidence type="ECO:0000259" key="5">
    <source>
        <dbReference type="Pfam" id="PF00891"/>
    </source>
</evidence>
<dbReference type="AlphaFoldDB" id="A0A8K0MFP3"/>